<feature type="domain" description="Metallo-beta-lactamase" evidence="7">
    <location>
        <begin position="496"/>
        <end position="702"/>
    </location>
</feature>
<dbReference type="GO" id="GO:0005886">
    <property type="term" value="C:plasma membrane"/>
    <property type="evidence" value="ECO:0007669"/>
    <property type="project" value="UniProtKB-SubCell"/>
</dbReference>
<dbReference type="InterPro" id="IPR036866">
    <property type="entry name" value="RibonucZ/Hydroxyglut_hydro"/>
</dbReference>
<dbReference type="InterPro" id="IPR004477">
    <property type="entry name" value="ComEC_N"/>
</dbReference>
<keyword evidence="4 6" id="KW-1133">Transmembrane helix</keyword>
<dbReference type="SMART" id="SM00849">
    <property type="entry name" value="Lactamase_B"/>
    <property type="match status" value="1"/>
</dbReference>
<evidence type="ECO:0000256" key="2">
    <source>
        <dbReference type="ARBA" id="ARBA00022475"/>
    </source>
</evidence>
<dbReference type="SUPFAM" id="SSF56281">
    <property type="entry name" value="Metallo-hydrolase/oxidoreductase"/>
    <property type="match status" value="1"/>
</dbReference>
<dbReference type="GO" id="GO:0030420">
    <property type="term" value="P:establishment of competence for transformation"/>
    <property type="evidence" value="ECO:0007669"/>
    <property type="project" value="InterPro"/>
</dbReference>
<dbReference type="InterPro" id="IPR035681">
    <property type="entry name" value="ComA-like_MBL"/>
</dbReference>
<dbReference type="CDD" id="cd07731">
    <property type="entry name" value="ComA-like_MBL-fold"/>
    <property type="match status" value="1"/>
</dbReference>
<keyword evidence="5 6" id="KW-0472">Membrane</keyword>
<dbReference type="Proteomes" id="UP000254797">
    <property type="component" value="Unassembled WGS sequence"/>
</dbReference>
<evidence type="ECO:0000259" key="7">
    <source>
        <dbReference type="SMART" id="SM00849"/>
    </source>
</evidence>
<evidence type="ECO:0000256" key="6">
    <source>
        <dbReference type="SAM" id="Phobius"/>
    </source>
</evidence>
<dbReference type="AlphaFoldDB" id="A0A380JXN1"/>
<protein>
    <submittedName>
        <fullName evidence="8">Putative competence protein</fullName>
    </submittedName>
</protein>
<dbReference type="InterPro" id="IPR052159">
    <property type="entry name" value="Competence_DNA_uptake"/>
</dbReference>
<dbReference type="PANTHER" id="PTHR30619">
    <property type="entry name" value="DNA INTERNALIZATION/COMPETENCE PROTEIN COMEC/REC2"/>
    <property type="match status" value="1"/>
</dbReference>
<evidence type="ECO:0000256" key="5">
    <source>
        <dbReference type="ARBA" id="ARBA00023136"/>
    </source>
</evidence>
<comment type="subcellular location">
    <subcellularLocation>
        <location evidence="1">Cell membrane</location>
        <topology evidence="1">Multi-pass membrane protein</topology>
    </subcellularLocation>
</comment>
<evidence type="ECO:0000313" key="9">
    <source>
        <dbReference type="Proteomes" id="UP000254797"/>
    </source>
</evidence>
<dbReference type="PANTHER" id="PTHR30619:SF1">
    <property type="entry name" value="RECOMBINATION PROTEIN 2"/>
    <property type="match status" value="1"/>
</dbReference>
<accession>A0A380JXN1</accession>
<dbReference type="EMBL" id="UHFG01000004">
    <property type="protein sequence ID" value="SUN50093.1"/>
    <property type="molecule type" value="Genomic_DNA"/>
</dbReference>
<feature type="transmembrane region" description="Helical" evidence="6">
    <location>
        <begin position="395"/>
        <end position="421"/>
    </location>
</feature>
<evidence type="ECO:0000313" key="8">
    <source>
        <dbReference type="EMBL" id="SUN50093.1"/>
    </source>
</evidence>
<dbReference type="Pfam" id="PF03772">
    <property type="entry name" value="Competence"/>
    <property type="match status" value="1"/>
</dbReference>
<organism evidence="8 9">
    <name type="scientific">Streptococcus dysgalactiae subsp. dysgalactiae</name>
    <dbReference type="NCBI Taxonomy" id="99822"/>
    <lineage>
        <taxon>Bacteria</taxon>
        <taxon>Bacillati</taxon>
        <taxon>Bacillota</taxon>
        <taxon>Bacilli</taxon>
        <taxon>Lactobacillales</taxon>
        <taxon>Streptococcaceae</taxon>
        <taxon>Streptococcus</taxon>
    </lineage>
</organism>
<sequence length="747" mass="85275">MNYRWIKWSPLPPIQLAFLVMALYYQIYCPSWLTCLLSSCLGMLLLKQFPQQILCKVVMILALFAAVFVYRKHQLRQQLETQPLQVSQVALVPDSIRINGDQLAVIGRHGNHSYQLFYRFKHQMEARFFQKEYRWIVMHAKIVLDKAETSRNFRGFNYQSFLAYQGIYRIGKVEQVEQLEVVSPKSVGDYLSSLRRQAIVHCQQSFPKPMSHYLTGLLFGYLDKSFGEMTDYYSQLGIIHLFALSGMQVGFFFTCFRRGLTLLAIPLEWIKWIELPFACLYAALTGYSISVIRSLLQAQLGNLGIKGLNNLAYAFLLVLLWNAHALMTVGGVLTFSYAFILTVITFEELSGVKKHFVQVVTVSLGMLPFLLFYFASFNPMSMVLTELLSYLFDVLILPLLCLVFCLSPLITLSGCNYLFLFLEKVIQFLGNTLNVSLVFGSPTSWHLLILVISFAILYDHRQIRQRVITCGLLIGLTLLSVKYPLTNEVTFIDIGQGDSILVRDWTGKNLLIDVGGRLSFSSKEQWRQGHQTSNAQKTLIPYLKSRGIHTIDQLLVTHADTDHMGDIEAVAKAIRIKEILTSQGSLSQPSFVRRLRRLKCHVRVLAAGDQLPIMGSVLQVLYPWQLGDGKNNDSLVLYGRLLNQTFLFTGDLEKEGENEIIERYPQLRVDYLKAGHHGSNTSSSAAFLDHIQPKVAFISAGKNNRYQHPHRETLTRLEDRGISYYRTDIQGAIRLTGWLNWHIETAR</sequence>
<evidence type="ECO:0000256" key="1">
    <source>
        <dbReference type="ARBA" id="ARBA00004651"/>
    </source>
</evidence>
<dbReference type="NCBIfam" id="TIGR00361">
    <property type="entry name" value="ComEC_Rec2"/>
    <property type="match status" value="1"/>
</dbReference>
<feature type="transmembrane region" description="Helical" evidence="6">
    <location>
        <begin position="277"/>
        <end position="296"/>
    </location>
</feature>
<gene>
    <name evidence="8" type="ORF">NCTC4670_01195</name>
</gene>
<feature type="transmembrane region" description="Helical" evidence="6">
    <location>
        <begin position="433"/>
        <end position="458"/>
    </location>
</feature>
<dbReference type="InterPro" id="IPR001279">
    <property type="entry name" value="Metallo-B-lactamas"/>
</dbReference>
<evidence type="ECO:0000256" key="4">
    <source>
        <dbReference type="ARBA" id="ARBA00022989"/>
    </source>
</evidence>
<dbReference type="RefSeq" id="WP_115246199.1">
    <property type="nucleotide sequence ID" value="NZ_UHFG01000004.1"/>
</dbReference>
<feature type="transmembrane region" description="Helical" evidence="6">
    <location>
        <begin position="23"/>
        <end position="46"/>
    </location>
</feature>
<dbReference type="Gene3D" id="3.60.15.10">
    <property type="entry name" value="Ribonuclease Z/Hydroxyacylglutathione hydrolase-like"/>
    <property type="match status" value="1"/>
</dbReference>
<name>A0A380JXN1_STRDY</name>
<keyword evidence="2" id="KW-1003">Cell membrane</keyword>
<keyword evidence="3 6" id="KW-0812">Transmembrane</keyword>
<reference evidence="8 9" key="1">
    <citation type="submission" date="2018-06" db="EMBL/GenBank/DDBJ databases">
        <authorList>
            <consortium name="Pathogen Informatics"/>
            <person name="Doyle S."/>
        </authorList>
    </citation>
    <scope>NUCLEOTIDE SEQUENCE [LARGE SCALE GENOMIC DNA]</scope>
    <source>
        <strain evidence="8 9">NCTC4670</strain>
    </source>
</reference>
<evidence type="ECO:0000256" key="3">
    <source>
        <dbReference type="ARBA" id="ARBA00022692"/>
    </source>
</evidence>
<dbReference type="InterPro" id="IPR004797">
    <property type="entry name" value="Competence_ComEC/Rec2"/>
</dbReference>
<feature type="transmembrane region" description="Helical" evidence="6">
    <location>
        <begin position="311"/>
        <end position="344"/>
    </location>
</feature>
<dbReference type="Pfam" id="PF00753">
    <property type="entry name" value="Lactamase_B"/>
    <property type="match status" value="1"/>
</dbReference>
<feature type="transmembrane region" description="Helical" evidence="6">
    <location>
        <begin position="232"/>
        <end position="256"/>
    </location>
</feature>
<feature type="transmembrane region" description="Helical" evidence="6">
    <location>
        <begin position="53"/>
        <end position="70"/>
    </location>
</feature>
<feature type="transmembrane region" description="Helical" evidence="6">
    <location>
        <begin position="356"/>
        <end position="375"/>
    </location>
</feature>
<proteinExistence type="predicted"/>